<dbReference type="CDD" id="cd03255">
    <property type="entry name" value="ABC_MJ0796_LolCDE_FtsE"/>
    <property type="match status" value="1"/>
</dbReference>
<evidence type="ECO:0000256" key="2">
    <source>
        <dbReference type="ARBA" id="ARBA00022741"/>
    </source>
</evidence>
<feature type="domain" description="ABC transporter" evidence="5">
    <location>
        <begin position="4"/>
        <end position="233"/>
    </location>
</feature>
<keyword evidence="2" id="KW-0547">Nucleotide-binding</keyword>
<dbReference type="SUPFAM" id="SSF52540">
    <property type="entry name" value="P-loop containing nucleoside triphosphate hydrolases"/>
    <property type="match status" value="1"/>
</dbReference>
<protein>
    <submittedName>
        <fullName evidence="6">ABC transporter ATP-binding protein</fullName>
    </submittedName>
</protein>
<sequence>MYAIEVERLTKIYGKGETSVTAIADATLQVKPGELVAILGPSGSGKTTLLTCIGLINEPTHGTVVIDGTTVADEGWKSGIDLKRMRREKLGFIFQAHNLIPFLTAQENVMIALEINNVTKNEAKSRATELLTSLNLGHRLGNYPSALSGGEAQRVAIARALANKPRVILADEPTAALDTENGKNVMGLLKKLAVENHSAILVVTHDHRMVEGFDRIFQVSDGRIIDEKNYIDVG</sequence>
<dbReference type="Gene3D" id="3.40.50.300">
    <property type="entry name" value="P-loop containing nucleotide triphosphate hydrolases"/>
    <property type="match status" value="1"/>
</dbReference>
<gene>
    <name evidence="6" type="ORF">KI809_04415</name>
</gene>
<dbReference type="RefSeq" id="WP_214170514.1">
    <property type="nucleotide sequence ID" value="NZ_JAHCVJ010000001.1"/>
</dbReference>
<dbReference type="InterPro" id="IPR003439">
    <property type="entry name" value="ABC_transporter-like_ATP-bd"/>
</dbReference>
<dbReference type="PANTHER" id="PTHR24220">
    <property type="entry name" value="IMPORT ATP-BINDING PROTEIN"/>
    <property type="match status" value="1"/>
</dbReference>
<evidence type="ECO:0000256" key="4">
    <source>
        <dbReference type="ARBA" id="ARBA00038388"/>
    </source>
</evidence>
<dbReference type="GO" id="GO:0016887">
    <property type="term" value="F:ATP hydrolysis activity"/>
    <property type="evidence" value="ECO:0007669"/>
    <property type="project" value="InterPro"/>
</dbReference>
<dbReference type="InterPro" id="IPR015854">
    <property type="entry name" value="ABC_transpr_LolD-like"/>
</dbReference>
<keyword evidence="7" id="KW-1185">Reference proteome</keyword>
<dbReference type="InterPro" id="IPR017911">
    <property type="entry name" value="MacB-like_ATP-bd"/>
</dbReference>
<evidence type="ECO:0000259" key="5">
    <source>
        <dbReference type="PROSITE" id="PS50893"/>
    </source>
</evidence>
<comment type="caution">
    <text evidence="6">The sequence shown here is derived from an EMBL/GenBank/DDBJ whole genome shotgun (WGS) entry which is preliminary data.</text>
</comment>
<keyword evidence="3 6" id="KW-0067">ATP-binding</keyword>
<dbReference type="InterPro" id="IPR027417">
    <property type="entry name" value="P-loop_NTPase"/>
</dbReference>
<evidence type="ECO:0000256" key="1">
    <source>
        <dbReference type="ARBA" id="ARBA00022448"/>
    </source>
</evidence>
<dbReference type="GO" id="GO:0098796">
    <property type="term" value="C:membrane protein complex"/>
    <property type="evidence" value="ECO:0007669"/>
    <property type="project" value="UniProtKB-ARBA"/>
</dbReference>
<dbReference type="PANTHER" id="PTHR24220:SF86">
    <property type="entry name" value="ABC TRANSPORTER ABCH.1"/>
    <property type="match status" value="1"/>
</dbReference>
<dbReference type="PROSITE" id="PS50893">
    <property type="entry name" value="ABC_TRANSPORTER_2"/>
    <property type="match status" value="1"/>
</dbReference>
<dbReference type="InterPro" id="IPR017871">
    <property type="entry name" value="ABC_transporter-like_CS"/>
</dbReference>
<proteinExistence type="inferred from homology"/>
<dbReference type="AlphaFoldDB" id="A0AAW4KYU1"/>
<name>A0AAW4KYU1_9BACT</name>
<dbReference type="SMART" id="SM00382">
    <property type="entry name" value="AAA"/>
    <property type="match status" value="1"/>
</dbReference>
<accession>A0AAW4KYU1</accession>
<evidence type="ECO:0000313" key="6">
    <source>
        <dbReference type="EMBL" id="MBT0663539.1"/>
    </source>
</evidence>
<dbReference type="EMBL" id="JAHCVJ010000001">
    <property type="protein sequence ID" value="MBT0663539.1"/>
    <property type="molecule type" value="Genomic_DNA"/>
</dbReference>
<evidence type="ECO:0000256" key="3">
    <source>
        <dbReference type="ARBA" id="ARBA00022840"/>
    </source>
</evidence>
<dbReference type="Proteomes" id="UP000811899">
    <property type="component" value="Unassembled WGS sequence"/>
</dbReference>
<organism evidence="6 7">
    <name type="scientific">Geoanaerobacter pelophilus</name>
    <dbReference type="NCBI Taxonomy" id="60036"/>
    <lineage>
        <taxon>Bacteria</taxon>
        <taxon>Pseudomonadati</taxon>
        <taxon>Thermodesulfobacteriota</taxon>
        <taxon>Desulfuromonadia</taxon>
        <taxon>Geobacterales</taxon>
        <taxon>Geobacteraceae</taxon>
        <taxon>Geoanaerobacter</taxon>
    </lineage>
</organism>
<dbReference type="GO" id="GO:0005524">
    <property type="term" value="F:ATP binding"/>
    <property type="evidence" value="ECO:0007669"/>
    <property type="project" value="UniProtKB-KW"/>
</dbReference>
<reference evidence="6 7" key="1">
    <citation type="submission" date="2021-05" db="EMBL/GenBank/DDBJ databases">
        <title>The draft genome of Geobacter pelophilus DSM 12255.</title>
        <authorList>
            <person name="Xu Z."/>
            <person name="Masuda Y."/>
            <person name="Itoh H."/>
            <person name="Senoo K."/>
        </authorList>
    </citation>
    <scope>NUCLEOTIDE SEQUENCE [LARGE SCALE GENOMIC DNA]</scope>
    <source>
        <strain evidence="6 7">DSM 12255</strain>
    </source>
</reference>
<dbReference type="GO" id="GO:0005886">
    <property type="term" value="C:plasma membrane"/>
    <property type="evidence" value="ECO:0007669"/>
    <property type="project" value="TreeGrafter"/>
</dbReference>
<dbReference type="FunFam" id="3.40.50.300:FF:000032">
    <property type="entry name" value="Export ABC transporter ATP-binding protein"/>
    <property type="match status" value="1"/>
</dbReference>
<comment type="similarity">
    <text evidence="4">Belongs to the ABC transporter superfamily. Macrolide exporter (TC 3.A.1.122) family.</text>
</comment>
<dbReference type="GO" id="GO:0022857">
    <property type="term" value="F:transmembrane transporter activity"/>
    <property type="evidence" value="ECO:0007669"/>
    <property type="project" value="TreeGrafter"/>
</dbReference>
<keyword evidence="1" id="KW-0813">Transport</keyword>
<dbReference type="Pfam" id="PF00005">
    <property type="entry name" value="ABC_tran"/>
    <property type="match status" value="1"/>
</dbReference>
<dbReference type="PROSITE" id="PS00211">
    <property type="entry name" value="ABC_TRANSPORTER_1"/>
    <property type="match status" value="1"/>
</dbReference>
<dbReference type="InterPro" id="IPR003593">
    <property type="entry name" value="AAA+_ATPase"/>
</dbReference>
<evidence type="ECO:0000313" key="7">
    <source>
        <dbReference type="Proteomes" id="UP000811899"/>
    </source>
</evidence>